<dbReference type="PANTHER" id="PTHR45943">
    <property type="entry name" value="E3 UBIQUITIN-PROTEIN LIGASE MYCBP2"/>
    <property type="match status" value="1"/>
</dbReference>
<organism evidence="6">
    <name type="scientific">Trypanosoma vivax (strain Y486)</name>
    <dbReference type="NCBI Taxonomy" id="1055687"/>
    <lineage>
        <taxon>Eukaryota</taxon>
        <taxon>Discoba</taxon>
        <taxon>Euglenozoa</taxon>
        <taxon>Kinetoplastea</taxon>
        <taxon>Metakinetoplastina</taxon>
        <taxon>Trypanosomatida</taxon>
        <taxon>Trypanosomatidae</taxon>
        <taxon>Trypanosoma</taxon>
        <taxon>Duttonella</taxon>
    </lineage>
</organism>
<evidence type="ECO:0000256" key="3">
    <source>
        <dbReference type="ARBA" id="ARBA00022833"/>
    </source>
</evidence>
<keyword evidence="1" id="KW-0479">Metal-binding</keyword>
<dbReference type="InterPro" id="IPR001841">
    <property type="entry name" value="Znf_RING"/>
</dbReference>
<dbReference type="PANTHER" id="PTHR45943:SF2">
    <property type="entry name" value="RING-TYPE DOMAIN-CONTAINING PROTEIN"/>
    <property type="match status" value="1"/>
</dbReference>
<dbReference type="Gene3D" id="3.30.40.10">
    <property type="entry name" value="Zinc/RING finger domain, C3HC4 (zinc finger)"/>
    <property type="match status" value="1"/>
</dbReference>
<dbReference type="EMBL" id="HE573027">
    <property type="protein sequence ID" value="CCC53012.1"/>
    <property type="molecule type" value="Genomic_DNA"/>
</dbReference>
<reference evidence="6" key="1">
    <citation type="journal article" date="2012" name="Proc. Natl. Acad. Sci. U.S.A.">
        <title>Antigenic diversity is generated by distinct evolutionary mechanisms in African trypanosome species.</title>
        <authorList>
            <person name="Jackson A.P."/>
            <person name="Berry A."/>
            <person name="Aslett M."/>
            <person name="Allison H.C."/>
            <person name="Burton P."/>
            <person name="Vavrova-Anderson J."/>
            <person name="Brown R."/>
            <person name="Browne H."/>
            <person name="Corton N."/>
            <person name="Hauser H."/>
            <person name="Gamble J."/>
            <person name="Gilderthorp R."/>
            <person name="Marcello L."/>
            <person name="McQuillan J."/>
            <person name="Otto T.D."/>
            <person name="Quail M.A."/>
            <person name="Sanders M.J."/>
            <person name="van Tonder A."/>
            <person name="Ginger M.L."/>
            <person name="Field M.C."/>
            <person name="Barry J.D."/>
            <person name="Hertz-Fowler C."/>
            <person name="Berriman M."/>
        </authorList>
    </citation>
    <scope>NUCLEOTIDE SEQUENCE</scope>
    <source>
        <strain evidence="6">Y486</strain>
    </source>
</reference>
<dbReference type="GO" id="GO:0005886">
    <property type="term" value="C:plasma membrane"/>
    <property type="evidence" value="ECO:0007669"/>
    <property type="project" value="TreeGrafter"/>
</dbReference>
<accession>G0UB25</accession>
<dbReference type="InterPro" id="IPR027370">
    <property type="entry name" value="Znf-RING_euk"/>
</dbReference>
<evidence type="ECO:0000256" key="2">
    <source>
        <dbReference type="ARBA" id="ARBA00022771"/>
    </source>
</evidence>
<dbReference type="OMA" id="DRCIARW"/>
<evidence type="ECO:0000256" key="4">
    <source>
        <dbReference type="PROSITE-ProRule" id="PRU00175"/>
    </source>
</evidence>
<dbReference type="SMART" id="SM00184">
    <property type="entry name" value="RING"/>
    <property type="match status" value="1"/>
</dbReference>
<dbReference type="GO" id="GO:0005634">
    <property type="term" value="C:nucleus"/>
    <property type="evidence" value="ECO:0007669"/>
    <property type="project" value="TreeGrafter"/>
</dbReference>
<dbReference type="GO" id="GO:0008270">
    <property type="term" value="F:zinc ion binding"/>
    <property type="evidence" value="ECO:0007669"/>
    <property type="project" value="UniProtKB-KW"/>
</dbReference>
<dbReference type="Pfam" id="PF13445">
    <property type="entry name" value="zf-RING_UBOX"/>
    <property type="match status" value="1"/>
</dbReference>
<feature type="domain" description="RING-type" evidence="5">
    <location>
        <begin position="240"/>
        <end position="291"/>
    </location>
</feature>
<dbReference type="SUPFAM" id="SSF75011">
    <property type="entry name" value="3-carboxy-cis,cis-mucoante lactonizing enzyme"/>
    <property type="match status" value="1"/>
</dbReference>
<evidence type="ECO:0000256" key="1">
    <source>
        <dbReference type="ARBA" id="ARBA00022723"/>
    </source>
</evidence>
<dbReference type="GO" id="GO:0061630">
    <property type="term" value="F:ubiquitin protein ligase activity"/>
    <property type="evidence" value="ECO:0007669"/>
    <property type="project" value="TreeGrafter"/>
</dbReference>
<proteinExistence type="predicted"/>
<dbReference type="InterPro" id="IPR013083">
    <property type="entry name" value="Znf_RING/FYVE/PHD"/>
</dbReference>
<dbReference type="PROSITE" id="PS50089">
    <property type="entry name" value="ZF_RING_2"/>
    <property type="match status" value="1"/>
</dbReference>
<evidence type="ECO:0000259" key="5">
    <source>
        <dbReference type="PROSITE" id="PS50089"/>
    </source>
</evidence>
<dbReference type="SUPFAM" id="SSF57850">
    <property type="entry name" value="RING/U-box"/>
    <property type="match status" value="1"/>
</dbReference>
<name>G0UB25_TRYVY</name>
<sequence>MTTVYVFDGLSLHKLTTEGGFPQLNPESATSLPPGSFVACSGIGEFYVVEKDSQKVLRLYRQSLTCGEWTLPGPVHQLFVHMHKVYCRGDDCVYVFDPLCADVETLWLGHKVTEVEAACHGFVFVDDKKELYAFHFNQGTRKVDLKGHVTKLLGRYNHSVAVLIDDAKVVFVNEKGDTRDDFILEITVPFVVLEGDALVTFSKECGLSFRTNDSCVALEGFSNKDVQLLVAPSAQCADTCSICFCEFEGEGGITLDCGHPFHRECIAEFSSRANSFIEKGEHIVFTYSVCPSGCGSHIRHAAAPLSTYMNRLYREIHEDAMRLLREVPGKAVEDLLYYVCSRCGKPFFGGERWCSRSLNGEPPKKPCELICSNCNNDFVCPTHGHHFVLYKCRYCCNPATRFSFGNRHMCEDCHGQWENVEPDPGSCRGAEECCLPAGHPTGGSYPIGCMLCMCFDKMSNKLFYPEQRS</sequence>
<keyword evidence="2 4" id="KW-0863">Zinc-finger</keyword>
<protein>
    <recommendedName>
        <fullName evidence="5">RING-type domain-containing protein</fullName>
    </recommendedName>
</protein>
<evidence type="ECO:0000313" key="6">
    <source>
        <dbReference type="EMBL" id="CCC53012.1"/>
    </source>
</evidence>
<dbReference type="VEuPathDB" id="TriTrypDB:TvY486_1104960"/>
<dbReference type="AlphaFoldDB" id="G0UB25"/>
<keyword evidence="3" id="KW-0862">Zinc</keyword>
<gene>
    <name evidence="6" type="ORF">TVY486_1104960</name>
</gene>